<dbReference type="EMBL" id="VFPJ01000001">
    <property type="protein sequence ID" value="TQM42348.1"/>
    <property type="molecule type" value="Genomic_DNA"/>
</dbReference>
<evidence type="ECO:0000313" key="2">
    <source>
        <dbReference type="Proteomes" id="UP000320773"/>
    </source>
</evidence>
<dbReference type="Proteomes" id="UP000320773">
    <property type="component" value="Unassembled WGS sequence"/>
</dbReference>
<name>A0A543G8D8_9FLAO</name>
<evidence type="ECO:0000313" key="1">
    <source>
        <dbReference type="EMBL" id="TQM42348.1"/>
    </source>
</evidence>
<reference evidence="1 2" key="1">
    <citation type="submission" date="2019-06" db="EMBL/GenBank/DDBJ databases">
        <title>Genomic Encyclopedia of Archaeal and Bacterial Type Strains, Phase II (KMG-II): from individual species to whole genera.</title>
        <authorList>
            <person name="Goeker M."/>
        </authorList>
    </citation>
    <scope>NUCLEOTIDE SEQUENCE [LARGE SCALE GENOMIC DNA]</scope>
    <source>
        <strain evidence="1 2">DSM 24789</strain>
    </source>
</reference>
<dbReference type="AlphaFoldDB" id="A0A543G8D8"/>
<sequence>MIKKSYMMTHFVTMDFNPLEINMDRAYGSFIV</sequence>
<protein>
    <submittedName>
        <fullName evidence="1">Uncharacterized protein</fullName>
    </submittedName>
</protein>
<gene>
    <name evidence="1" type="ORF">BC670_3402</name>
</gene>
<proteinExistence type="predicted"/>
<comment type="caution">
    <text evidence="1">The sequence shown here is derived from an EMBL/GenBank/DDBJ whole genome shotgun (WGS) entry which is preliminary data.</text>
</comment>
<organism evidence="1 2">
    <name type="scientific">Flavobacterium branchiophilum</name>
    <dbReference type="NCBI Taxonomy" id="55197"/>
    <lineage>
        <taxon>Bacteria</taxon>
        <taxon>Pseudomonadati</taxon>
        <taxon>Bacteroidota</taxon>
        <taxon>Flavobacteriia</taxon>
        <taxon>Flavobacteriales</taxon>
        <taxon>Flavobacteriaceae</taxon>
        <taxon>Flavobacterium</taxon>
    </lineage>
</organism>
<accession>A0A543G8D8</accession>